<accession>A0A6G4QWD1</accession>
<dbReference type="Gene3D" id="3.40.630.30">
    <property type="match status" value="1"/>
</dbReference>
<dbReference type="InterPro" id="IPR000182">
    <property type="entry name" value="GNAT_dom"/>
</dbReference>
<dbReference type="RefSeq" id="WP_165257740.1">
    <property type="nucleotide sequence ID" value="NZ_JAAKGT010000003.1"/>
</dbReference>
<gene>
    <name evidence="4" type="ORF">G5B46_08455</name>
</gene>
<evidence type="ECO:0000259" key="3">
    <source>
        <dbReference type="PROSITE" id="PS51186"/>
    </source>
</evidence>
<dbReference type="GO" id="GO:0016747">
    <property type="term" value="F:acyltransferase activity, transferring groups other than amino-acyl groups"/>
    <property type="evidence" value="ECO:0007669"/>
    <property type="project" value="InterPro"/>
</dbReference>
<dbReference type="PANTHER" id="PTHR43800:SF1">
    <property type="entry name" value="PEPTIDYL-LYSINE N-ACETYLTRANSFERASE YJAB"/>
    <property type="match status" value="1"/>
</dbReference>
<evidence type="ECO:0000313" key="4">
    <source>
        <dbReference type="EMBL" id="NGM49634.1"/>
    </source>
</evidence>
<keyword evidence="1 4" id="KW-0808">Transferase</keyword>
<dbReference type="CDD" id="cd04301">
    <property type="entry name" value="NAT_SF"/>
    <property type="match status" value="1"/>
</dbReference>
<keyword evidence="2" id="KW-0012">Acyltransferase</keyword>
<dbReference type="InterPro" id="IPR016181">
    <property type="entry name" value="Acyl_CoA_acyltransferase"/>
</dbReference>
<name>A0A6G4QWD1_9CAUL</name>
<dbReference type="Pfam" id="PF13508">
    <property type="entry name" value="Acetyltransf_7"/>
    <property type="match status" value="1"/>
</dbReference>
<comment type="caution">
    <text evidence="4">The sequence shown here is derived from an EMBL/GenBank/DDBJ whole genome shotgun (WGS) entry which is preliminary data.</text>
</comment>
<protein>
    <submittedName>
        <fullName evidence="4">GNAT family N-acetyltransferase</fullName>
    </submittedName>
</protein>
<dbReference type="SUPFAM" id="SSF55729">
    <property type="entry name" value="Acyl-CoA N-acyltransferases (Nat)"/>
    <property type="match status" value="1"/>
</dbReference>
<dbReference type="EMBL" id="JAAKGT010000003">
    <property type="protein sequence ID" value="NGM49634.1"/>
    <property type="molecule type" value="Genomic_DNA"/>
</dbReference>
<feature type="domain" description="N-acetyltransferase" evidence="3">
    <location>
        <begin position="19"/>
        <end position="154"/>
    </location>
</feature>
<reference evidence="4" key="1">
    <citation type="submission" date="2020-02" db="EMBL/GenBank/DDBJ databases">
        <authorList>
            <person name="Gao J."/>
            <person name="Sun J."/>
        </authorList>
    </citation>
    <scope>NUCLEOTIDE SEQUENCE</scope>
    <source>
        <strain evidence="4">602-2</strain>
    </source>
</reference>
<dbReference type="PANTHER" id="PTHR43800">
    <property type="entry name" value="PEPTIDYL-LYSINE N-ACETYLTRANSFERASE YJAB"/>
    <property type="match status" value="1"/>
</dbReference>
<evidence type="ECO:0000256" key="2">
    <source>
        <dbReference type="ARBA" id="ARBA00023315"/>
    </source>
</evidence>
<dbReference type="PROSITE" id="PS51186">
    <property type="entry name" value="GNAT"/>
    <property type="match status" value="1"/>
</dbReference>
<sequence length="183" mass="19719">MNSAPAPILLRPARAVEVEAIRDLERASAQRFLGLMDDIAADEPTPAPILARRIVEGGLLVAQAGDAIAGFVMFRPLEGGLYVEQLDVLPAFAGRRIGAALLDAVGERAGDGGLTLSTFRDVPWNAPYYARLGFAEVGDLTPGMTAIRAEHLARGLDERARLFMRRPGARRLPPDARRRAAQP</sequence>
<evidence type="ECO:0000256" key="1">
    <source>
        <dbReference type="ARBA" id="ARBA00022679"/>
    </source>
</evidence>
<dbReference type="AlphaFoldDB" id="A0A6G4QWD1"/>
<organism evidence="4">
    <name type="scientific">Caulobacter sp. 602-2</name>
    <dbReference type="NCBI Taxonomy" id="2710887"/>
    <lineage>
        <taxon>Bacteria</taxon>
        <taxon>Pseudomonadati</taxon>
        <taxon>Pseudomonadota</taxon>
        <taxon>Alphaproteobacteria</taxon>
        <taxon>Caulobacterales</taxon>
        <taxon>Caulobacteraceae</taxon>
        <taxon>Caulobacter</taxon>
    </lineage>
</organism>
<proteinExistence type="predicted"/>